<keyword evidence="1" id="KW-0805">Transcription regulation</keyword>
<dbReference type="EMBL" id="JAGGLB010000023">
    <property type="protein sequence ID" value="MBP1994143.1"/>
    <property type="molecule type" value="Genomic_DNA"/>
</dbReference>
<comment type="caution">
    <text evidence="5">The sequence shown here is derived from an EMBL/GenBank/DDBJ whole genome shotgun (WGS) entry which is preliminary data.</text>
</comment>
<keyword evidence="2" id="KW-0238">DNA-binding</keyword>
<protein>
    <submittedName>
        <fullName evidence="5">AraC-like DNA-binding protein</fullName>
    </submittedName>
</protein>
<evidence type="ECO:0000313" key="5">
    <source>
        <dbReference type="EMBL" id="MBP1994143.1"/>
    </source>
</evidence>
<accession>A0ABS4J2V4</accession>
<dbReference type="InterPro" id="IPR018060">
    <property type="entry name" value="HTH_AraC"/>
</dbReference>
<keyword evidence="6" id="KW-1185">Reference proteome</keyword>
<evidence type="ECO:0000259" key="4">
    <source>
        <dbReference type="PROSITE" id="PS01124"/>
    </source>
</evidence>
<dbReference type="Proteomes" id="UP001519287">
    <property type="component" value="Unassembled WGS sequence"/>
</dbReference>
<evidence type="ECO:0000256" key="3">
    <source>
        <dbReference type="ARBA" id="ARBA00023163"/>
    </source>
</evidence>
<dbReference type="SUPFAM" id="SSF46689">
    <property type="entry name" value="Homeodomain-like"/>
    <property type="match status" value="1"/>
</dbReference>
<dbReference type="Pfam" id="PF12833">
    <property type="entry name" value="HTH_18"/>
    <property type="match status" value="1"/>
</dbReference>
<dbReference type="PROSITE" id="PS01124">
    <property type="entry name" value="HTH_ARAC_FAMILY_2"/>
    <property type="match status" value="1"/>
</dbReference>
<dbReference type="InterPro" id="IPR009057">
    <property type="entry name" value="Homeodomain-like_sf"/>
</dbReference>
<gene>
    <name evidence="5" type="ORF">J2Z66_005769</name>
</gene>
<dbReference type="SMART" id="SM00342">
    <property type="entry name" value="HTH_ARAC"/>
    <property type="match status" value="1"/>
</dbReference>
<feature type="domain" description="HTH araC/xylS-type" evidence="4">
    <location>
        <begin position="32"/>
        <end position="123"/>
    </location>
</feature>
<sequence>MTMVGGSAYITIYMVRHAESPFVFGQERARGLSAKGLLDARRVAERANLSTEWFIQLFKRETGLTPKQYAGVIRFQRAVDHLRCKPEGDGQETELTCGYYDQSHFIRDFRLRTGMTPTEMLRRDDIVFNHVPVKTDQSPI</sequence>
<dbReference type="InterPro" id="IPR050204">
    <property type="entry name" value="AraC_XylS_family_regulators"/>
</dbReference>
<name>A0ABS4J2V4_9BACL</name>
<proteinExistence type="predicted"/>
<evidence type="ECO:0000313" key="6">
    <source>
        <dbReference type="Proteomes" id="UP001519287"/>
    </source>
</evidence>
<evidence type="ECO:0000256" key="1">
    <source>
        <dbReference type="ARBA" id="ARBA00023015"/>
    </source>
</evidence>
<reference evidence="5 6" key="1">
    <citation type="submission" date="2021-03" db="EMBL/GenBank/DDBJ databases">
        <title>Genomic Encyclopedia of Type Strains, Phase IV (KMG-IV): sequencing the most valuable type-strain genomes for metagenomic binning, comparative biology and taxonomic classification.</title>
        <authorList>
            <person name="Goeker M."/>
        </authorList>
    </citation>
    <scope>NUCLEOTIDE SEQUENCE [LARGE SCALE GENOMIC DNA]</scope>
    <source>
        <strain evidence="5 6">DSM 26048</strain>
    </source>
</reference>
<dbReference type="RefSeq" id="WP_209975994.1">
    <property type="nucleotide sequence ID" value="NZ_JAGGLB010000023.1"/>
</dbReference>
<dbReference type="Gene3D" id="1.10.10.60">
    <property type="entry name" value="Homeodomain-like"/>
    <property type="match status" value="1"/>
</dbReference>
<evidence type="ECO:0000256" key="2">
    <source>
        <dbReference type="ARBA" id="ARBA00023125"/>
    </source>
</evidence>
<dbReference type="PANTHER" id="PTHR46796:SF13">
    <property type="entry name" value="HTH-TYPE TRANSCRIPTIONAL ACTIVATOR RHAS"/>
    <property type="match status" value="1"/>
</dbReference>
<organism evidence="5 6">
    <name type="scientific">Paenibacillus eucommiae</name>
    <dbReference type="NCBI Taxonomy" id="1355755"/>
    <lineage>
        <taxon>Bacteria</taxon>
        <taxon>Bacillati</taxon>
        <taxon>Bacillota</taxon>
        <taxon>Bacilli</taxon>
        <taxon>Bacillales</taxon>
        <taxon>Paenibacillaceae</taxon>
        <taxon>Paenibacillus</taxon>
    </lineage>
</organism>
<keyword evidence="3" id="KW-0804">Transcription</keyword>
<dbReference type="PANTHER" id="PTHR46796">
    <property type="entry name" value="HTH-TYPE TRANSCRIPTIONAL ACTIVATOR RHAS-RELATED"/>
    <property type="match status" value="1"/>
</dbReference>